<dbReference type="Pfam" id="PF07725">
    <property type="entry name" value="LRR_3"/>
    <property type="match status" value="1"/>
</dbReference>
<dbReference type="EMBL" id="LXQA010005974">
    <property type="protein sequence ID" value="MCH83928.1"/>
    <property type="molecule type" value="Genomic_DNA"/>
</dbReference>
<dbReference type="Gene3D" id="3.40.50.300">
    <property type="entry name" value="P-loop containing nucleotide triphosphate hydrolases"/>
    <property type="match status" value="1"/>
</dbReference>
<feature type="domain" description="NB-ARC" evidence="3">
    <location>
        <begin position="41"/>
        <end position="203"/>
    </location>
</feature>
<proteinExistence type="predicted"/>
<dbReference type="SUPFAM" id="SSF52540">
    <property type="entry name" value="P-loop containing nucleoside triphosphate hydrolases"/>
    <property type="match status" value="1"/>
</dbReference>
<dbReference type="AlphaFoldDB" id="A0A392MAU1"/>
<dbReference type="InterPro" id="IPR044974">
    <property type="entry name" value="Disease_R_plants"/>
</dbReference>
<dbReference type="SUPFAM" id="SSF52058">
    <property type="entry name" value="L domain-like"/>
    <property type="match status" value="1"/>
</dbReference>
<dbReference type="Proteomes" id="UP000265520">
    <property type="component" value="Unassembled WGS sequence"/>
</dbReference>
<keyword evidence="1" id="KW-0433">Leucine-rich repeat</keyword>
<organism evidence="4 5">
    <name type="scientific">Trifolium medium</name>
    <dbReference type="NCBI Taxonomy" id="97028"/>
    <lineage>
        <taxon>Eukaryota</taxon>
        <taxon>Viridiplantae</taxon>
        <taxon>Streptophyta</taxon>
        <taxon>Embryophyta</taxon>
        <taxon>Tracheophyta</taxon>
        <taxon>Spermatophyta</taxon>
        <taxon>Magnoliopsida</taxon>
        <taxon>eudicotyledons</taxon>
        <taxon>Gunneridae</taxon>
        <taxon>Pentapetalae</taxon>
        <taxon>rosids</taxon>
        <taxon>fabids</taxon>
        <taxon>Fabales</taxon>
        <taxon>Fabaceae</taxon>
        <taxon>Papilionoideae</taxon>
        <taxon>50 kb inversion clade</taxon>
        <taxon>NPAAA clade</taxon>
        <taxon>Hologalegina</taxon>
        <taxon>IRL clade</taxon>
        <taxon>Trifolieae</taxon>
        <taxon>Trifolium</taxon>
    </lineage>
</organism>
<gene>
    <name evidence="4" type="ORF">A2U01_0004757</name>
</gene>
<accession>A0A392MAU1</accession>
<evidence type="ECO:0000313" key="4">
    <source>
        <dbReference type="EMBL" id="MCH83928.1"/>
    </source>
</evidence>
<comment type="caution">
    <text evidence="4">The sequence shown here is derived from an EMBL/GenBank/DDBJ whole genome shotgun (WGS) entry which is preliminary data.</text>
</comment>
<evidence type="ECO:0000256" key="1">
    <source>
        <dbReference type="ARBA" id="ARBA00022614"/>
    </source>
</evidence>
<dbReference type="InterPro" id="IPR011713">
    <property type="entry name" value="Leu-rich_rpt_3"/>
</dbReference>
<dbReference type="PRINTS" id="PR00364">
    <property type="entry name" value="DISEASERSIST"/>
</dbReference>
<keyword evidence="5" id="KW-1185">Reference proteome</keyword>
<keyword evidence="2" id="KW-0677">Repeat</keyword>
<dbReference type="GO" id="GO:0043531">
    <property type="term" value="F:ADP binding"/>
    <property type="evidence" value="ECO:0007669"/>
    <property type="project" value="InterPro"/>
</dbReference>
<dbReference type="PANTHER" id="PTHR11017:SF512">
    <property type="entry name" value="ADP-RIBOSYL CYCLASE_CYCLIC ADP-RIBOSE HYDROLASE"/>
    <property type="match status" value="1"/>
</dbReference>
<dbReference type="PANTHER" id="PTHR11017">
    <property type="entry name" value="LEUCINE-RICH REPEAT-CONTAINING PROTEIN"/>
    <property type="match status" value="1"/>
</dbReference>
<dbReference type="InterPro" id="IPR002182">
    <property type="entry name" value="NB-ARC"/>
</dbReference>
<protein>
    <submittedName>
        <fullName evidence="4">TIR-NBS-LRR resistance protein</fullName>
    </submittedName>
</protein>
<dbReference type="Pfam" id="PF00931">
    <property type="entry name" value="NB-ARC"/>
    <property type="match status" value="1"/>
</dbReference>
<reference evidence="4 5" key="1">
    <citation type="journal article" date="2018" name="Front. Plant Sci.">
        <title>Red Clover (Trifolium pratense) and Zigzag Clover (T. medium) - A Picture of Genomic Similarities and Differences.</title>
        <authorList>
            <person name="Dluhosova J."/>
            <person name="Istvanek J."/>
            <person name="Nedelnik J."/>
            <person name="Repkova J."/>
        </authorList>
    </citation>
    <scope>NUCLEOTIDE SEQUENCE [LARGE SCALE GENOMIC DNA]</scope>
    <source>
        <strain evidence="5">cv. 10/8</strain>
        <tissue evidence="4">Leaf</tissue>
    </source>
</reference>
<dbReference type="GO" id="GO:0006952">
    <property type="term" value="P:defense response"/>
    <property type="evidence" value="ECO:0007669"/>
    <property type="project" value="InterPro"/>
</dbReference>
<dbReference type="InterPro" id="IPR042197">
    <property type="entry name" value="Apaf_helical"/>
</dbReference>
<dbReference type="InterPro" id="IPR027417">
    <property type="entry name" value="P-loop_NTPase"/>
</dbReference>
<name>A0A392MAU1_9FABA</name>
<feature type="non-terminal residue" evidence="4">
    <location>
        <position position="1"/>
    </location>
</feature>
<dbReference type="Gene3D" id="1.10.8.430">
    <property type="entry name" value="Helical domain of apoptotic protease-activating factors"/>
    <property type="match status" value="1"/>
</dbReference>
<evidence type="ECO:0000259" key="3">
    <source>
        <dbReference type="Pfam" id="PF00931"/>
    </source>
</evidence>
<evidence type="ECO:0000313" key="5">
    <source>
        <dbReference type="Proteomes" id="UP000265520"/>
    </source>
</evidence>
<evidence type="ECO:0000256" key="2">
    <source>
        <dbReference type="ARBA" id="ARBA00022737"/>
    </source>
</evidence>
<sequence length="380" mass="43380">TESELIKDIIKDVLQKLNYKYTSEFRCLFIPDNNYFQIESLLKVDTKQVQIIGIWGMGGIGKTTLAAAIFHRVSSQYEGSCFLENVTEESERHGLNYICNRLFSKLLKEDVGLDTPLVVPAIVMRRLRNMKAFVVLDGVNTSKLLENLVGIGRDWLGPSSRVIVTTRDKQILISGGVDTIHQVEEMNFHNSFRLFSLNAFHKTFPEESYMELSKRAIDYAKGNPLALKVLGSYLRSKSEIEWDSALDKLKEVPNAEIQEGTDEVEVIWLDMTQIPPINLSPKAFKKMSKLRLLAFQGNKRDFNNSVYSSKIINSVYLPSGLKLLPKNLRYFEWDGYPSKSLPPTFCPEKLVELSLPYNNVEKLWDGVQVCMTQVSLMFKN</sequence>